<comment type="caution">
    <text evidence="12">The sequence shown here is derived from an EMBL/GenBank/DDBJ whole genome shotgun (WGS) entry which is preliminary data.</text>
</comment>
<dbReference type="InterPro" id="IPR003200">
    <property type="entry name" value="Nict_dMeBzImd_PRibTrfase"/>
</dbReference>
<evidence type="ECO:0000256" key="8">
    <source>
        <dbReference type="ARBA" id="ARBA00030686"/>
    </source>
</evidence>
<dbReference type="Proteomes" id="UP000771797">
    <property type="component" value="Unassembled WGS sequence"/>
</dbReference>
<dbReference type="Pfam" id="PF02277">
    <property type="entry name" value="DBI_PRT"/>
    <property type="match status" value="1"/>
</dbReference>
<organism evidence="12 13">
    <name type="scientific">Alcanivorax xiamenensis</name>
    <dbReference type="NCBI Taxonomy" id="1177156"/>
    <lineage>
        <taxon>Bacteria</taxon>
        <taxon>Pseudomonadati</taxon>
        <taxon>Pseudomonadota</taxon>
        <taxon>Gammaproteobacteria</taxon>
        <taxon>Oceanospirillales</taxon>
        <taxon>Alcanivoracaceae</taxon>
        <taxon>Alcanivorax</taxon>
    </lineage>
</organism>
<evidence type="ECO:0000256" key="9">
    <source>
        <dbReference type="ARBA" id="ARBA00047340"/>
    </source>
</evidence>
<evidence type="ECO:0000313" key="12">
    <source>
        <dbReference type="EMBL" id="KAF0803123.1"/>
    </source>
</evidence>
<dbReference type="EMBL" id="AQPF01000055">
    <property type="protein sequence ID" value="KAF0803123.1"/>
    <property type="molecule type" value="Genomic_DNA"/>
</dbReference>
<evidence type="ECO:0000256" key="7">
    <source>
        <dbReference type="ARBA" id="ARBA00022679"/>
    </source>
</evidence>
<comment type="catalytic activity">
    <reaction evidence="9 10">
        <text>5,6-dimethylbenzimidazole + nicotinate beta-D-ribonucleotide = alpha-ribazole 5'-phosphate + nicotinate + H(+)</text>
        <dbReference type="Rhea" id="RHEA:11196"/>
        <dbReference type="ChEBI" id="CHEBI:15378"/>
        <dbReference type="ChEBI" id="CHEBI:15890"/>
        <dbReference type="ChEBI" id="CHEBI:32544"/>
        <dbReference type="ChEBI" id="CHEBI:57502"/>
        <dbReference type="ChEBI" id="CHEBI:57918"/>
        <dbReference type="EC" id="2.4.2.21"/>
    </reaction>
</comment>
<feature type="active site" description="Proton acceptor" evidence="10">
    <location>
        <position position="322"/>
    </location>
</feature>
<dbReference type="PANTHER" id="PTHR43463">
    <property type="entry name" value="NICOTINATE-NUCLEOTIDE--DIMETHYLBENZIMIDAZOLE PHOSPHORIBOSYLTRANSFERASE"/>
    <property type="match status" value="1"/>
</dbReference>
<dbReference type="GO" id="GO:0016757">
    <property type="term" value="F:glycosyltransferase activity"/>
    <property type="evidence" value="ECO:0007669"/>
    <property type="project" value="UniProtKB-KW"/>
</dbReference>
<dbReference type="EC" id="2.4.2.21" evidence="3 10"/>
<keyword evidence="6 10" id="KW-0328">Glycosyltransferase</keyword>
<gene>
    <name evidence="10" type="primary">cobT</name>
    <name evidence="12" type="ORF">A6D6_03814</name>
</gene>
<accession>A0ABQ6Y3D1</accession>
<dbReference type="Gene3D" id="1.10.1610.10">
    <property type="match status" value="1"/>
</dbReference>
<evidence type="ECO:0000256" key="2">
    <source>
        <dbReference type="ARBA" id="ARBA00007110"/>
    </source>
</evidence>
<evidence type="ECO:0000256" key="10">
    <source>
        <dbReference type="HAMAP-Rule" id="MF_00230"/>
    </source>
</evidence>
<evidence type="ECO:0000256" key="11">
    <source>
        <dbReference type="SAM" id="MobiDB-lite"/>
    </source>
</evidence>
<dbReference type="CDD" id="cd02439">
    <property type="entry name" value="DMB-PRT_CobT"/>
    <property type="match status" value="1"/>
</dbReference>
<comment type="function">
    <text evidence="10">Catalyzes the synthesis of alpha-ribazole-5'-phosphate from nicotinate mononucleotide (NAMN) and 5,6-dimethylbenzimidazole (DMB).</text>
</comment>
<dbReference type="PANTHER" id="PTHR43463:SF1">
    <property type="entry name" value="NICOTINATE-NUCLEOTIDE--DIMETHYLBENZIMIDAZOLE PHOSPHORIBOSYLTRANSFERASE"/>
    <property type="match status" value="1"/>
</dbReference>
<keyword evidence="7 10" id="KW-0808">Transferase</keyword>
<protein>
    <recommendedName>
        <fullName evidence="4 10">Nicotinate-nucleotide--dimethylbenzimidazole phosphoribosyltransferase</fullName>
        <shortName evidence="10">NN:DBI PRT</shortName>
        <ecNumber evidence="3 10">2.4.2.21</ecNumber>
    </recommendedName>
    <alternativeName>
        <fullName evidence="8 10">N(1)-alpha-phosphoribosyltransferase</fullName>
    </alternativeName>
</protein>
<comment type="pathway">
    <text evidence="1 10">Nucleoside biosynthesis; alpha-ribazole biosynthesis; alpha-ribazole from 5,6-dimethylbenzimidazole: step 1/2.</text>
</comment>
<feature type="region of interest" description="Disordered" evidence="11">
    <location>
        <begin position="1"/>
        <end position="27"/>
    </location>
</feature>
<reference evidence="12 13" key="1">
    <citation type="submission" date="2012-09" db="EMBL/GenBank/DDBJ databases">
        <title>Genome Sequence of alkane-degrading Bacterium Alcanivorax sp. 6-D-6.</title>
        <authorList>
            <person name="Lai Q."/>
            <person name="Shao Z."/>
        </authorList>
    </citation>
    <scope>NUCLEOTIDE SEQUENCE [LARGE SCALE GENOMIC DNA]</scope>
    <source>
        <strain evidence="12 13">6-D-6</strain>
    </source>
</reference>
<dbReference type="NCBIfam" id="NF000996">
    <property type="entry name" value="PRK00105.1"/>
    <property type="match status" value="1"/>
</dbReference>
<name>A0ABQ6Y3D1_9GAMM</name>
<dbReference type="NCBIfam" id="TIGR03160">
    <property type="entry name" value="cobT_DBIPRT"/>
    <property type="match status" value="1"/>
</dbReference>
<comment type="similarity">
    <text evidence="2 10">Belongs to the CobT family.</text>
</comment>
<sequence>MPVSSPFWRQSPPSLDPDFLRQGRQRQASLTKPAGSLGQLEQLAITLSAQQQRSRPAVDRVRIVVFAADHGVCSEGVSAFPQEVTGQMIANFVNGGAAISVLARHLNAELEVVNLGTAHPLPIHDGVVMAEIAPGTANLATAPAMSAEQLQAALHAGQSAVQRAARTGAELFIGGEMGIGNTTAAAAVACALLDLAPEALAGPGTGLDADGLRRKVAVLHRALQRHRDTVTEAGQPLSVLASLGGFEVAALAGAFLAAAQARLPVLVDGFIASVAALAATRLQPGLADWLHFAHQSAEPGHVRVLTALDADPLLRLGMRLGEGSGAAVAVGLLRQACALHNEMASFEDAGISKGP</sequence>
<dbReference type="Gene3D" id="3.40.50.10210">
    <property type="match status" value="1"/>
</dbReference>
<evidence type="ECO:0000313" key="13">
    <source>
        <dbReference type="Proteomes" id="UP000771797"/>
    </source>
</evidence>
<dbReference type="InterPro" id="IPR017846">
    <property type="entry name" value="Nict_dMeBzImd_PRibTrfase_bact"/>
</dbReference>
<evidence type="ECO:0000256" key="5">
    <source>
        <dbReference type="ARBA" id="ARBA00022573"/>
    </source>
</evidence>
<dbReference type="SUPFAM" id="SSF52733">
    <property type="entry name" value="Nicotinate mononucleotide:5,6-dimethylbenzimidazole phosphoribosyltransferase (CobT)"/>
    <property type="match status" value="1"/>
</dbReference>
<dbReference type="HAMAP" id="MF_00230">
    <property type="entry name" value="CobT"/>
    <property type="match status" value="1"/>
</dbReference>
<proteinExistence type="inferred from homology"/>
<evidence type="ECO:0000256" key="1">
    <source>
        <dbReference type="ARBA" id="ARBA00005049"/>
    </source>
</evidence>
<dbReference type="RefSeq" id="WP_159661615.1">
    <property type="nucleotide sequence ID" value="NZ_AQPF01000055.1"/>
</dbReference>
<dbReference type="InterPro" id="IPR023195">
    <property type="entry name" value="Nict_dMeBzImd_PRibTrfase_N"/>
</dbReference>
<keyword evidence="5 10" id="KW-0169">Cobalamin biosynthesis</keyword>
<keyword evidence="13" id="KW-1185">Reference proteome</keyword>
<evidence type="ECO:0000256" key="6">
    <source>
        <dbReference type="ARBA" id="ARBA00022676"/>
    </source>
</evidence>
<evidence type="ECO:0000256" key="4">
    <source>
        <dbReference type="ARBA" id="ARBA00015486"/>
    </source>
</evidence>
<dbReference type="InterPro" id="IPR036087">
    <property type="entry name" value="Nict_dMeBzImd_PRibTrfase_sf"/>
</dbReference>
<evidence type="ECO:0000256" key="3">
    <source>
        <dbReference type="ARBA" id="ARBA00011991"/>
    </source>
</evidence>